<comment type="caution">
    <text evidence="2">The sequence shown here is derived from an EMBL/GenBank/DDBJ whole genome shotgun (WGS) entry which is preliminary data.</text>
</comment>
<sequence length="212" mass="24756">MNTKYLEETYYYNHSSPQIQDLIAEARQLKSTKEKIKHLYLKVRDGWRYSPYEIGLTEEHFKASRIAQKEQAHCIDKAILLIAGLRALNIPARLRLAKVSNHIATERLEAKLGTNELAPHGLVDVFHNNTWKKCSPAFNKELCAIYNVDVLDFDGTEDSILQEYNKDSHKFMTYLKDYGHFEDVPLDYIKSIFKNNYPDLYKTYLGSKEIQF</sequence>
<evidence type="ECO:0000259" key="1">
    <source>
        <dbReference type="Pfam" id="PF01841"/>
    </source>
</evidence>
<dbReference type="InterPro" id="IPR038765">
    <property type="entry name" value="Papain-like_cys_pep_sf"/>
</dbReference>
<dbReference type="PANTHER" id="PTHR33490">
    <property type="entry name" value="BLR5614 PROTEIN-RELATED"/>
    <property type="match status" value="1"/>
</dbReference>
<dbReference type="Gene3D" id="3.10.620.30">
    <property type="match status" value="1"/>
</dbReference>
<dbReference type="Pfam" id="PF01841">
    <property type="entry name" value="Transglut_core"/>
    <property type="match status" value="1"/>
</dbReference>
<name>A0ABU5EMQ6_9FLAO</name>
<dbReference type="Proteomes" id="UP001285855">
    <property type="component" value="Unassembled WGS sequence"/>
</dbReference>
<dbReference type="PANTHER" id="PTHR33490:SF3">
    <property type="entry name" value="CONSERVED INTEGRAL MEMBRANE PROTEIN"/>
    <property type="match status" value="1"/>
</dbReference>
<gene>
    <name evidence="2" type="ORF">SNF14_01760</name>
</gene>
<protein>
    <submittedName>
        <fullName evidence="2">Transglutaminase family protein</fullName>
    </submittedName>
</protein>
<dbReference type="InterPro" id="IPR002931">
    <property type="entry name" value="Transglutaminase-like"/>
</dbReference>
<reference evidence="2 3" key="1">
    <citation type="submission" date="2023-11" db="EMBL/GenBank/DDBJ databases">
        <title>Winogradskyella pelagius sp. nov., isolated from coastal sediment.</title>
        <authorList>
            <person name="Li F."/>
        </authorList>
    </citation>
    <scope>NUCLEOTIDE SEQUENCE [LARGE SCALE GENOMIC DNA]</scope>
    <source>
        <strain evidence="2 3">KCTC 23502</strain>
    </source>
</reference>
<evidence type="ECO:0000313" key="2">
    <source>
        <dbReference type="EMBL" id="MDY2586049.1"/>
    </source>
</evidence>
<evidence type="ECO:0000313" key="3">
    <source>
        <dbReference type="Proteomes" id="UP001285855"/>
    </source>
</evidence>
<accession>A0ABU5EMQ6</accession>
<keyword evidence="3" id="KW-1185">Reference proteome</keyword>
<dbReference type="EMBL" id="JAXDAE010000001">
    <property type="protein sequence ID" value="MDY2586049.1"/>
    <property type="molecule type" value="Genomic_DNA"/>
</dbReference>
<dbReference type="SUPFAM" id="SSF54001">
    <property type="entry name" value="Cysteine proteinases"/>
    <property type="match status" value="1"/>
</dbReference>
<proteinExistence type="predicted"/>
<dbReference type="RefSeq" id="WP_320554424.1">
    <property type="nucleotide sequence ID" value="NZ_JAXDAE010000001.1"/>
</dbReference>
<feature type="domain" description="Transglutaminase-like" evidence="1">
    <location>
        <begin position="27"/>
        <end position="132"/>
    </location>
</feature>
<organism evidence="2 3">
    <name type="scientific">Winogradskyella aquimaris</name>
    <dbReference type="NCBI Taxonomy" id="864074"/>
    <lineage>
        <taxon>Bacteria</taxon>
        <taxon>Pseudomonadati</taxon>
        <taxon>Bacteroidota</taxon>
        <taxon>Flavobacteriia</taxon>
        <taxon>Flavobacteriales</taxon>
        <taxon>Flavobacteriaceae</taxon>
        <taxon>Winogradskyella</taxon>
    </lineage>
</organism>